<keyword evidence="6 20" id="KW-0575">Peroxidase</keyword>
<dbReference type="AlphaFoldDB" id="A0AA38WBX0"/>
<keyword evidence="5 20" id="KW-0964">Secreted</keyword>
<feature type="site" description="Transition state stabilizer" evidence="18">
    <location>
        <position position="69"/>
    </location>
</feature>
<dbReference type="Proteomes" id="UP001172457">
    <property type="component" value="Chromosome 3"/>
</dbReference>
<dbReference type="Pfam" id="PF00141">
    <property type="entry name" value="peroxidase"/>
    <property type="match status" value="1"/>
</dbReference>
<feature type="signal peptide" evidence="20">
    <location>
        <begin position="1"/>
        <end position="28"/>
    </location>
</feature>
<feature type="disulfide bond" evidence="19">
    <location>
        <begin position="124"/>
        <end position="345"/>
    </location>
</feature>
<feature type="binding site" evidence="17">
    <location>
        <position position="92"/>
    </location>
    <ligand>
        <name>Ca(2+)</name>
        <dbReference type="ChEBI" id="CHEBI:29108"/>
        <label>1</label>
    </ligand>
</feature>
<evidence type="ECO:0000256" key="2">
    <source>
        <dbReference type="ARBA" id="ARBA00002322"/>
    </source>
</evidence>
<feature type="disulfide bond" evidence="19">
    <location>
        <begin position="40"/>
        <end position="118"/>
    </location>
</feature>
<evidence type="ECO:0000256" key="6">
    <source>
        <dbReference type="ARBA" id="ARBA00022559"/>
    </source>
</evidence>
<dbReference type="SUPFAM" id="SSF48113">
    <property type="entry name" value="Heme-dependent peroxidases"/>
    <property type="match status" value="1"/>
</dbReference>
<evidence type="ECO:0000256" key="1">
    <source>
        <dbReference type="ARBA" id="ARBA00000189"/>
    </source>
</evidence>
<dbReference type="InterPro" id="IPR002016">
    <property type="entry name" value="Haem_peroxidase"/>
</dbReference>
<dbReference type="EC" id="1.11.1.7" evidence="4 20"/>
<feature type="binding site" evidence="17">
    <location>
        <position position="77"/>
    </location>
    <ligand>
        <name>Ca(2+)</name>
        <dbReference type="ChEBI" id="CHEBI:29108"/>
        <label>1</label>
    </ligand>
</feature>
<dbReference type="GO" id="GO:0140825">
    <property type="term" value="F:lactoperoxidase activity"/>
    <property type="evidence" value="ECO:0007669"/>
    <property type="project" value="UniProtKB-EC"/>
</dbReference>
<feature type="active site" description="Proton acceptor" evidence="15">
    <location>
        <position position="73"/>
    </location>
</feature>
<dbReference type="InterPro" id="IPR010255">
    <property type="entry name" value="Haem_peroxidase_sf"/>
</dbReference>
<dbReference type="PRINTS" id="PR00461">
    <property type="entry name" value="PLPEROXIDASE"/>
</dbReference>
<keyword evidence="9 20" id="KW-0732">Signal</keyword>
<keyword evidence="11 20" id="KW-0560">Oxidoreductase</keyword>
<feature type="binding site" evidence="17">
    <location>
        <position position="278"/>
    </location>
    <ligand>
        <name>Ca(2+)</name>
        <dbReference type="ChEBI" id="CHEBI:29108"/>
        <label>2</label>
    </ligand>
</feature>
<feature type="chain" id="PRO_5041486996" description="Peroxidase" evidence="20">
    <location>
        <begin position="29"/>
        <end position="359"/>
    </location>
</feature>
<evidence type="ECO:0000256" key="5">
    <source>
        <dbReference type="ARBA" id="ARBA00022525"/>
    </source>
</evidence>
<feature type="binding site" evidence="17">
    <location>
        <position position="81"/>
    </location>
    <ligand>
        <name>Ca(2+)</name>
        <dbReference type="ChEBI" id="CHEBI:29108"/>
        <label>1</label>
    </ligand>
</feature>
<dbReference type="PANTHER" id="PTHR31517:SF59">
    <property type="entry name" value="PEROXIDASE"/>
    <property type="match status" value="1"/>
</dbReference>
<dbReference type="GO" id="GO:0042744">
    <property type="term" value="P:hydrogen peroxide catabolic process"/>
    <property type="evidence" value="ECO:0007669"/>
    <property type="project" value="UniProtKB-KW"/>
</dbReference>
<gene>
    <name evidence="22" type="ORF">OSB04_009406</name>
</gene>
<feature type="binding site" evidence="17">
    <location>
        <position position="268"/>
    </location>
    <ligand>
        <name>Ca(2+)</name>
        <dbReference type="ChEBI" id="CHEBI:29108"/>
        <label>2</label>
    </ligand>
</feature>
<comment type="subcellular location">
    <subcellularLocation>
        <location evidence="20">Secreted</location>
    </subcellularLocation>
</comment>
<evidence type="ECO:0000256" key="3">
    <source>
        <dbReference type="ARBA" id="ARBA00006873"/>
    </source>
</evidence>
<feature type="binding site" evidence="17">
    <location>
        <position position="74"/>
    </location>
    <ligand>
        <name>Ca(2+)</name>
        <dbReference type="ChEBI" id="CHEBI:29108"/>
        <label>1</label>
    </ligand>
</feature>
<comment type="similarity">
    <text evidence="3">Belongs to the peroxidase family. Ascorbate peroxidase subfamily.</text>
</comment>
<dbReference type="InterPro" id="IPR019793">
    <property type="entry name" value="Peroxidases_heam-ligand_BS"/>
</dbReference>
<keyword evidence="23" id="KW-1185">Reference proteome</keyword>
<comment type="caution">
    <text evidence="22">The sequence shown here is derived from an EMBL/GenBank/DDBJ whole genome shotgun (WGS) entry which is preliminary data.</text>
</comment>
<dbReference type="PROSITE" id="PS00435">
    <property type="entry name" value="PEROXIDASE_1"/>
    <property type="match status" value="1"/>
</dbReference>
<evidence type="ECO:0000256" key="8">
    <source>
        <dbReference type="ARBA" id="ARBA00022723"/>
    </source>
</evidence>
<dbReference type="InterPro" id="IPR019794">
    <property type="entry name" value="Peroxidases_AS"/>
</dbReference>
<accession>A0AA38WBX0</accession>
<dbReference type="InterPro" id="IPR033905">
    <property type="entry name" value="Secretory_peroxidase"/>
</dbReference>
<protein>
    <recommendedName>
        <fullName evidence="4 20">Peroxidase</fullName>
        <ecNumber evidence="4 20">1.11.1.7</ecNumber>
    </recommendedName>
</protein>
<keyword evidence="13 19" id="KW-1015">Disulfide bond</keyword>
<comment type="cofactor">
    <cofactor evidence="17 20">
        <name>heme b</name>
        <dbReference type="ChEBI" id="CHEBI:60344"/>
    </cofactor>
    <text evidence="17 20">Binds 1 heme b (iron(II)-protoporphyrin IX) group per subunit.</text>
</comment>
<evidence type="ECO:0000259" key="21">
    <source>
        <dbReference type="PROSITE" id="PS50873"/>
    </source>
</evidence>
<evidence type="ECO:0000256" key="4">
    <source>
        <dbReference type="ARBA" id="ARBA00012313"/>
    </source>
</evidence>
<feature type="binding site" evidence="16">
    <location>
        <position position="186"/>
    </location>
    <ligand>
        <name>substrate</name>
    </ligand>
</feature>
<dbReference type="EMBL" id="JARYMX010000003">
    <property type="protein sequence ID" value="KAJ9554792.1"/>
    <property type="molecule type" value="Genomic_DNA"/>
</dbReference>
<feature type="binding site" evidence="17">
    <location>
        <position position="83"/>
    </location>
    <ligand>
        <name>Ca(2+)</name>
        <dbReference type="ChEBI" id="CHEBI:29108"/>
        <label>1</label>
    </ligand>
</feature>
<sequence length="359" mass="38335">MSMANNKAIAVIAAIAFVFLNLAGHCYAGGLQYGFYKGKCRDSDVEDIVRKTVLTKFFRDKTIAPALIRMQFHDCFVNGCDASILLDGRNTEKTAQPNLGVRGYDVIDAAKAAVESVCPGIVSCADIIAMATRDVISFEKISFSRGSNPGATKALVAMKSGGGRYNVQTGRRDGLVSLAQNALTLPSPSSSVSSAIRAFALKGLTTTDMIYLLGGHSIGIAHCSLFKDRLYNFKNTGKPDPTMDLALLASLKRTCPQNATVDGKANLDQNPFSARVVDKSFYSQIIMRRGVLKFDQDLASDRLSKSTVAAIAGSSDFSTKFGQAMVKLGAIQALTGAQGQIRKSCRAVNPAGPLSFLFN</sequence>
<evidence type="ECO:0000313" key="23">
    <source>
        <dbReference type="Proteomes" id="UP001172457"/>
    </source>
</evidence>
<evidence type="ECO:0000256" key="20">
    <source>
        <dbReference type="RuleBase" id="RU362060"/>
    </source>
</evidence>
<comment type="catalytic activity">
    <reaction evidence="1 20">
        <text>2 a phenolic donor + H2O2 = 2 a phenolic radical donor + 2 H2O</text>
        <dbReference type="Rhea" id="RHEA:56136"/>
        <dbReference type="ChEBI" id="CHEBI:15377"/>
        <dbReference type="ChEBI" id="CHEBI:16240"/>
        <dbReference type="ChEBI" id="CHEBI:139520"/>
        <dbReference type="ChEBI" id="CHEBI:139521"/>
        <dbReference type="EC" id="1.11.1.7"/>
    </reaction>
</comment>
<evidence type="ECO:0000256" key="10">
    <source>
        <dbReference type="ARBA" id="ARBA00022837"/>
    </source>
</evidence>
<reference evidence="22" key="1">
    <citation type="submission" date="2023-03" db="EMBL/GenBank/DDBJ databases">
        <title>Chromosome-scale reference genome and RAD-based genetic map of yellow starthistle (Centaurea solstitialis) reveal putative structural variation and QTLs associated with invader traits.</title>
        <authorList>
            <person name="Reatini B."/>
            <person name="Cang F.A."/>
            <person name="Jiang Q."/>
            <person name="Mckibben M.T.W."/>
            <person name="Barker M.S."/>
            <person name="Rieseberg L.H."/>
            <person name="Dlugosch K.M."/>
        </authorList>
    </citation>
    <scope>NUCLEOTIDE SEQUENCE</scope>
    <source>
        <strain evidence="22">CAN-66</strain>
        <tissue evidence="22">Leaf</tissue>
    </source>
</reference>
<dbReference type="PROSITE" id="PS00436">
    <property type="entry name" value="PEROXIDASE_2"/>
    <property type="match status" value="1"/>
</dbReference>
<evidence type="ECO:0000256" key="11">
    <source>
        <dbReference type="ARBA" id="ARBA00023002"/>
    </source>
</evidence>
<comment type="similarity">
    <text evidence="20">Belongs to the peroxidase family. Classical plant (class III) peroxidase subfamily.</text>
</comment>
<evidence type="ECO:0000256" key="18">
    <source>
        <dbReference type="PIRSR" id="PIRSR600823-4"/>
    </source>
</evidence>
<feature type="binding site" evidence="17">
    <location>
        <position position="79"/>
    </location>
    <ligand>
        <name>Ca(2+)</name>
        <dbReference type="ChEBI" id="CHEBI:29108"/>
        <label>1</label>
    </ligand>
</feature>
<keyword evidence="14 20" id="KW-0376">Hydrogen peroxide</keyword>
<keyword evidence="7 20" id="KW-0349">Heme</keyword>
<evidence type="ECO:0000256" key="19">
    <source>
        <dbReference type="PIRSR" id="PIRSR600823-5"/>
    </source>
</evidence>
<dbReference type="Gene3D" id="1.10.520.10">
    <property type="match status" value="1"/>
</dbReference>
<dbReference type="PRINTS" id="PR00458">
    <property type="entry name" value="PEROXIDASE"/>
</dbReference>
<dbReference type="PROSITE" id="PS50873">
    <property type="entry name" value="PEROXIDASE_4"/>
    <property type="match status" value="1"/>
</dbReference>
<dbReference type="FunFam" id="1.10.420.10:FF:000007">
    <property type="entry name" value="Peroxidase"/>
    <property type="match status" value="1"/>
</dbReference>
<evidence type="ECO:0000256" key="15">
    <source>
        <dbReference type="PIRSR" id="PIRSR600823-1"/>
    </source>
</evidence>
<dbReference type="PANTHER" id="PTHR31517">
    <property type="match status" value="1"/>
</dbReference>
<feature type="disulfide bond" evidence="19">
    <location>
        <begin position="223"/>
        <end position="255"/>
    </location>
</feature>
<dbReference type="GO" id="GO:0006979">
    <property type="term" value="P:response to oxidative stress"/>
    <property type="evidence" value="ECO:0007669"/>
    <property type="project" value="UniProtKB-UniRule"/>
</dbReference>
<dbReference type="Gene3D" id="1.10.420.10">
    <property type="entry name" value="Peroxidase, domain 2"/>
    <property type="match status" value="1"/>
</dbReference>
<dbReference type="GO" id="GO:0046872">
    <property type="term" value="F:metal ion binding"/>
    <property type="evidence" value="ECO:0007669"/>
    <property type="project" value="UniProtKB-UniRule"/>
</dbReference>
<dbReference type="InterPro" id="IPR000823">
    <property type="entry name" value="Peroxidase_pln"/>
</dbReference>
<keyword evidence="8 17" id="KW-0479">Metal-binding</keyword>
<evidence type="ECO:0000256" key="16">
    <source>
        <dbReference type="PIRSR" id="PIRSR600823-2"/>
    </source>
</evidence>
<evidence type="ECO:0000256" key="9">
    <source>
        <dbReference type="ARBA" id="ARBA00022729"/>
    </source>
</evidence>
<evidence type="ECO:0000256" key="13">
    <source>
        <dbReference type="ARBA" id="ARBA00023157"/>
    </source>
</evidence>
<comment type="cofactor">
    <cofactor evidence="17 20">
        <name>Ca(2+)</name>
        <dbReference type="ChEBI" id="CHEBI:29108"/>
    </cofactor>
    <text evidence="17 20">Binds 2 calcium ions per subunit.</text>
</comment>
<evidence type="ECO:0000256" key="7">
    <source>
        <dbReference type="ARBA" id="ARBA00022617"/>
    </source>
</evidence>
<feature type="disulfide bond" evidence="19">
    <location>
        <begin position="75"/>
        <end position="80"/>
    </location>
</feature>
<feature type="domain" description="Plant heme peroxidase family profile" evidence="21">
    <location>
        <begin position="30"/>
        <end position="349"/>
    </location>
</feature>
<dbReference type="GO" id="GO:0005576">
    <property type="term" value="C:extracellular region"/>
    <property type="evidence" value="ECO:0007669"/>
    <property type="project" value="UniProtKB-SubCell"/>
</dbReference>
<keyword evidence="10 17" id="KW-0106">Calcium</keyword>
<dbReference type="GO" id="GO:0020037">
    <property type="term" value="F:heme binding"/>
    <property type="evidence" value="ECO:0007669"/>
    <property type="project" value="UniProtKB-UniRule"/>
</dbReference>
<dbReference type="CDD" id="cd00693">
    <property type="entry name" value="secretory_peroxidase"/>
    <property type="match status" value="1"/>
</dbReference>
<feature type="binding site" description="axial binding residue" evidence="17">
    <location>
        <position position="216"/>
    </location>
    <ligand>
        <name>heme b</name>
        <dbReference type="ChEBI" id="CHEBI:60344"/>
    </ligand>
    <ligandPart>
        <name>Fe</name>
        <dbReference type="ChEBI" id="CHEBI:18248"/>
    </ligandPart>
</feature>
<comment type="function">
    <text evidence="2">Removal of H(2)O(2), oxidation of toxic reductants, biosynthesis and degradation of lignin, suberization, auxin catabolism, response to environmental stresses such as wounding, pathogen attack and oxidative stress. These functions might be dependent on each isozyme/isoform in each plant tissue.</text>
</comment>
<evidence type="ECO:0000256" key="12">
    <source>
        <dbReference type="ARBA" id="ARBA00023004"/>
    </source>
</evidence>
<keyword evidence="12 17" id="KW-0408">Iron</keyword>
<proteinExistence type="inferred from homology"/>
<name>A0AA38WBX0_9ASTR</name>
<evidence type="ECO:0000313" key="22">
    <source>
        <dbReference type="EMBL" id="KAJ9554792.1"/>
    </source>
</evidence>
<evidence type="ECO:0000256" key="17">
    <source>
        <dbReference type="PIRSR" id="PIRSR600823-3"/>
    </source>
</evidence>
<organism evidence="22 23">
    <name type="scientific">Centaurea solstitialis</name>
    <name type="common">yellow star-thistle</name>
    <dbReference type="NCBI Taxonomy" id="347529"/>
    <lineage>
        <taxon>Eukaryota</taxon>
        <taxon>Viridiplantae</taxon>
        <taxon>Streptophyta</taxon>
        <taxon>Embryophyta</taxon>
        <taxon>Tracheophyta</taxon>
        <taxon>Spermatophyta</taxon>
        <taxon>Magnoliopsida</taxon>
        <taxon>eudicotyledons</taxon>
        <taxon>Gunneridae</taxon>
        <taxon>Pentapetalae</taxon>
        <taxon>asterids</taxon>
        <taxon>campanulids</taxon>
        <taxon>Asterales</taxon>
        <taxon>Asteraceae</taxon>
        <taxon>Carduoideae</taxon>
        <taxon>Cardueae</taxon>
        <taxon>Centaureinae</taxon>
        <taxon>Centaurea</taxon>
    </lineage>
</organism>
<evidence type="ECO:0000256" key="14">
    <source>
        <dbReference type="ARBA" id="ARBA00023324"/>
    </source>
</evidence>